<dbReference type="EMBL" id="KV417528">
    <property type="protein sequence ID" value="KZP24190.1"/>
    <property type="molecule type" value="Genomic_DNA"/>
</dbReference>
<reference evidence="2 3" key="1">
    <citation type="journal article" date="2016" name="Mol. Biol. Evol.">
        <title>Comparative Genomics of Early-Diverging Mushroom-Forming Fungi Provides Insights into the Origins of Lignocellulose Decay Capabilities.</title>
        <authorList>
            <person name="Nagy L.G."/>
            <person name="Riley R."/>
            <person name="Tritt A."/>
            <person name="Adam C."/>
            <person name="Daum C."/>
            <person name="Floudas D."/>
            <person name="Sun H."/>
            <person name="Yadav J.S."/>
            <person name="Pangilinan J."/>
            <person name="Larsson K.H."/>
            <person name="Matsuura K."/>
            <person name="Barry K."/>
            <person name="Labutti K."/>
            <person name="Kuo R."/>
            <person name="Ohm R.A."/>
            <person name="Bhattacharya S.S."/>
            <person name="Shirouzu T."/>
            <person name="Yoshinaga Y."/>
            <person name="Martin F.M."/>
            <person name="Grigoriev I.V."/>
            <person name="Hibbett D.S."/>
        </authorList>
    </citation>
    <scope>NUCLEOTIDE SEQUENCE [LARGE SCALE GENOMIC DNA]</scope>
    <source>
        <strain evidence="2 3">CBS 109695</strain>
    </source>
</reference>
<evidence type="ECO:0000313" key="2">
    <source>
        <dbReference type="EMBL" id="KZP24190.1"/>
    </source>
</evidence>
<evidence type="ECO:0000256" key="1">
    <source>
        <dbReference type="SAM" id="MobiDB-lite"/>
    </source>
</evidence>
<accession>A0A166MPS9</accession>
<feature type="compositionally biased region" description="Basic and acidic residues" evidence="1">
    <location>
        <begin position="39"/>
        <end position="56"/>
    </location>
</feature>
<organism evidence="2 3">
    <name type="scientific">Athelia psychrophila</name>
    <dbReference type="NCBI Taxonomy" id="1759441"/>
    <lineage>
        <taxon>Eukaryota</taxon>
        <taxon>Fungi</taxon>
        <taxon>Dikarya</taxon>
        <taxon>Basidiomycota</taxon>
        <taxon>Agaricomycotina</taxon>
        <taxon>Agaricomycetes</taxon>
        <taxon>Agaricomycetidae</taxon>
        <taxon>Atheliales</taxon>
        <taxon>Atheliaceae</taxon>
        <taxon>Athelia</taxon>
    </lineage>
</organism>
<protein>
    <submittedName>
        <fullName evidence="2">Uncharacterized protein</fullName>
    </submittedName>
</protein>
<feature type="compositionally biased region" description="Basic and acidic residues" evidence="1">
    <location>
        <begin position="1"/>
        <end position="17"/>
    </location>
</feature>
<evidence type="ECO:0000313" key="3">
    <source>
        <dbReference type="Proteomes" id="UP000076532"/>
    </source>
</evidence>
<dbReference type="AlphaFoldDB" id="A0A166MPS9"/>
<feature type="region of interest" description="Disordered" evidence="1">
    <location>
        <begin position="406"/>
        <end position="448"/>
    </location>
</feature>
<feature type="compositionally biased region" description="Polar residues" evidence="1">
    <location>
        <begin position="427"/>
        <end position="439"/>
    </location>
</feature>
<feature type="region of interest" description="Disordered" evidence="1">
    <location>
        <begin position="1"/>
        <end position="91"/>
    </location>
</feature>
<proteinExistence type="predicted"/>
<dbReference type="Proteomes" id="UP000076532">
    <property type="component" value="Unassembled WGS sequence"/>
</dbReference>
<feature type="region of interest" description="Disordered" evidence="1">
    <location>
        <begin position="200"/>
        <end position="229"/>
    </location>
</feature>
<gene>
    <name evidence="2" type="ORF">FIBSPDRAFT_951495</name>
</gene>
<name>A0A166MPS9_9AGAM</name>
<keyword evidence="3" id="KW-1185">Reference proteome</keyword>
<sequence>MPPRQEGVDPKNIVSEKRRPKPPKVFGDETNGSPVSLRSDQERPKRSQERPQRRAPEVAPSPLPSAAPMVDEAQGPTVQPDDEDEGPEMAMNLPSAPAIASLVCPPAAEGPVMLPIGRSVSRQRDNTPEINFDHWMESALERSVPTARVYLTDEDLTPTDTIIDQLLALRAVAPGSEAPPAGNTEAHVSIDEELAMIDDAAPGPELPVTNANPPREVTPPQADLQRPLSPLHGVTTQRATLSTMHNQPGRVGTAGVAARAALYLAIDSPRGPHIYLIPQLPLHATSPYVSQVLQAIIEANPEAAQALAAAGPGYGSMIFSTGSQPLDPLPSGLPPPDAQPCQLGMYAIAARLRLHPVGESQAREGALRNAGVSPQTPLLILYMHTLGNLRSLPEQEEVMPIANSASNNAPVASSHSLAGGSTPALPTDQTPSVAQGTQRPSDEDTPNTPEIERVLCAHLAGLLTKANHLQHQNIGSAHEAVRRTILMAEACDTLRFKMGKERKKAVNIDGVPILQEHVIRHLGNNPGTFWNKVSAWRTATQARAFIRALAPMDRSGSQVKTLRLIEYFMHQDVVPPGDVPPGAHSSRPRLVEDCNEAMGRMPIEVADELNSQ</sequence>